<comment type="caution">
    <text evidence="4">The sequence shown here is derived from an EMBL/GenBank/DDBJ whole genome shotgun (WGS) entry which is preliminary data.</text>
</comment>
<comment type="similarity">
    <text evidence="1">Belongs to the argonaute family. Long pAgo subfamily.</text>
</comment>
<dbReference type="SUPFAM" id="SSF53098">
    <property type="entry name" value="Ribonuclease H-like"/>
    <property type="match status" value="1"/>
</dbReference>
<keyword evidence="5" id="KW-1185">Reference proteome</keyword>
<proteinExistence type="inferred from homology"/>
<name>A0A178IPJ0_9BACT</name>
<sequence length="471" mass="52649">MIRLDRVFTEPLLEFGGGGCSSDIRDGLLRFGPVDAGTPKAKEIVRLGFVGSPKTVAAFTEWMKQCGAGLSGDDPLNPNFAPRFPGLDPTAGFRCRFATAPSWVTEVTEAELKVEGKKPGAVIALTEFFHQRIKALFELSAAKPDVVICLPPDLVRKIVKPKTFSEDDDEEEQNDSGVDFHDYLKALCLQTQSKFQLIWPRTYAESSRGVQDPATRAWNLFAALFYKAGGIPWKLQRPTGAQSTCYVGISFARREEGGYMHSSLTQVFNDKGEGTILRGGMAKMSDEDHEVHLPKDSAQKLLADAIRNFASANDQKPPDRVVIHKSSGYDQAELDGFNEAAEEAKVRFRDFTALTRAAFRLFRIGTYPPLRGTHIILDEMNSLLYTRGSVAFYRKHPGPYVPRTLHIRYYQTDRTQSDIAAEILALTKLNWNKTQFDSFYPITLGGSRRIGEIYRWCANPPGDPITYAHFM</sequence>
<feature type="domain" description="Piwi" evidence="3">
    <location>
        <begin position="145"/>
        <end position="459"/>
    </location>
</feature>
<dbReference type="AlphaFoldDB" id="A0A178IPJ0"/>
<gene>
    <name evidence="4" type="ORF">AW736_04100</name>
</gene>
<reference evidence="4 5" key="1">
    <citation type="submission" date="2016-01" db="EMBL/GenBank/DDBJ databases">
        <title>High potential of lignocellulose degradation of a new Verrucomicrobia species.</title>
        <authorList>
            <person name="Wang Y."/>
            <person name="Shi Y."/>
            <person name="Qiu Z."/>
            <person name="Liu S."/>
            <person name="Yang H."/>
        </authorList>
    </citation>
    <scope>NUCLEOTIDE SEQUENCE [LARGE SCALE GENOMIC DNA]</scope>
    <source>
        <strain evidence="4 5">TSB47</strain>
    </source>
</reference>
<evidence type="ECO:0000313" key="5">
    <source>
        <dbReference type="Proteomes" id="UP000078486"/>
    </source>
</evidence>
<evidence type="ECO:0000256" key="1">
    <source>
        <dbReference type="ARBA" id="ARBA00035012"/>
    </source>
</evidence>
<dbReference type="OrthoDB" id="530017at2"/>
<dbReference type="Gene3D" id="3.30.420.10">
    <property type="entry name" value="Ribonuclease H-like superfamily/Ribonuclease H"/>
    <property type="match status" value="1"/>
</dbReference>
<dbReference type="RefSeq" id="WP_068768973.1">
    <property type="nucleotide sequence ID" value="NZ_CP109796.1"/>
</dbReference>
<dbReference type="EMBL" id="LRRQ01000032">
    <property type="protein sequence ID" value="OAM91257.1"/>
    <property type="molecule type" value="Genomic_DNA"/>
</dbReference>
<organism evidence="4 5">
    <name type="scientific">Termitidicoccus mucosus</name>
    <dbReference type="NCBI Taxonomy" id="1184151"/>
    <lineage>
        <taxon>Bacteria</taxon>
        <taxon>Pseudomonadati</taxon>
        <taxon>Verrucomicrobiota</taxon>
        <taxon>Opitutia</taxon>
        <taxon>Opitutales</taxon>
        <taxon>Opitutaceae</taxon>
        <taxon>Termitidicoccus</taxon>
    </lineage>
</organism>
<dbReference type="SMART" id="SM00950">
    <property type="entry name" value="Piwi"/>
    <property type="match status" value="1"/>
</dbReference>
<dbReference type="CDD" id="cd04659">
    <property type="entry name" value="Piwi_piwi-like_ProArk"/>
    <property type="match status" value="1"/>
</dbReference>
<dbReference type="InterPro" id="IPR003165">
    <property type="entry name" value="Piwi"/>
</dbReference>
<dbReference type="InterPro" id="IPR012337">
    <property type="entry name" value="RNaseH-like_sf"/>
</dbReference>
<accession>A0A178IPJ0</accession>
<evidence type="ECO:0000313" key="4">
    <source>
        <dbReference type="EMBL" id="OAM91257.1"/>
    </source>
</evidence>
<evidence type="ECO:0000256" key="2">
    <source>
        <dbReference type="ARBA" id="ARBA00035032"/>
    </source>
</evidence>
<dbReference type="Proteomes" id="UP000078486">
    <property type="component" value="Unassembled WGS sequence"/>
</dbReference>
<evidence type="ECO:0000259" key="3">
    <source>
        <dbReference type="SMART" id="SM00950"/>
    </source>
</evidence>
<protein>
    <recommendedName>
        <fullName evidence="2">Protein argonaute</fullName>
    </recommendedName>
</protein>
<dbReference type="STRING" id="1184151.AW736_04100"/>
<dbReference type="InterPro" id="IPR036397">
    <property type="entry name" value="RNaseH_sf"/>
</dbReference>
<dbReference type="GO" id="GO:0003676">
    <property type="term" value="F:nucleic acid binding"/>
    <property type="evidence" value="ECO:0007669"/>
    <property type="project" value="InterPro"/>
</dbReference>